<feature type="compositionally biased region" description="Pro residues" evidence="1">
    <location>
        <begin position="1"/>
        <end position="15"/>
    </location>
</feature>
<protein>
    <submittedName>
        <fullName evidence="2">Uncharacterized protein</fullName>
    </submittedName>
</protein>
<evidence type="ECO:0000256" key="1">
    <source>
        <dbReference type="SAM" id="MobiDB-lite"/>
    </source>
</evidence>
<proteinExistence type="predicted"/>
<sequence length="103" mass="11062">MAPPKRGPDPTPPPMDWQMAPGPAPKGRRIRREHRPSMGTAAQRRGAPRALGFGPDQRRGGGARSLSGPPRPPPAIEGHDDPALLTVVEAVTRHEGWAEAETR</sequence>
<organism evidence="2">
    <name type="scientific">Eutreptiella gymnastica</name>
    <dbReference type="NCBI Taxonomy" id="73025"/>
    <lineage>
        <taxon>Eukaryota</taxon>
        <taxon>Discoba</taxon>
        <taxon>Euglenozoa</taxon>
        <taxon>Euglenida</taxon>
        <taxon>Spirocuta</taxon>
        <taxon>Euglenophyceae</taxon>
        <taxon>Eutreptiales</taxon>
        <taxon>Eutreptiaceae</taxon>
        <taxon>Eutreptiella</taxon>
    </lineage>
</organism>
<gene>
    <name evidence="2" type="ORF">EGYM00163_LOCUS16778</name>
</gene>
<dbReference type="AlphaFoldDB" id="A0A7S4CT34"/>
<name>A0A7S4CT34_9EUGL</name>
<reference evidence="2" key="1">
    <citation type="submission" date="2021-01" db="EMBL/GenBank/DDBJ databases">
        <authorList>
            <person name="Corre E."/>
            <person name="Pelletier E."/>
            <person name="Niang G."/>
            <person name="Scheremetjew M."/>
            <person name="Finn R."/>
            <person name="Kale V."/>
            <person name="Holt S."/>
            <person name="Cochrane G."/>
            <person name="Meng A."/>
            <person name="Brown T."/>
            <person name="Cohen L."/>
        </authorList>
    </citation>
    <scope>NUCLEOTIDE SEQUENCE</scope>
    <source>
        <strain evidence="2">CCMP1594</strain>
    </source>
</reference>
<evidence type="ECO:0000313" key="2">
    <source>
        <dbReference type="EMBL" id="CAE0805652.1"/>
    </source>
</evidence>
<dbReference type="EMBL" id="HBJA01047623">
    <property type="protein sequence ID" value="CAE0805652.1"/>
    <property type="molecule type" value="Transcribed_RNA"/>
</dbReference>
<feature type="region of interest" description="Disordered" evidence="1">
    <location>
        <begin position="1"/>
        <end position="81"/>
    </location>
</feature>
<accession>A0A7S4CT34</accession>